<dbReference type="PROSITE" id="PS51421">
    <property type="entry name" value="RAS"/>
    <property type="match status" value="1"/>
</dbReference>
<dbReference type="GO" id="GO:0007165">
    <property type="term" value="P:signal transduction"/>
    <property type="evidence" value="ECO:0007669"/>
    <property type="project" value="InterPro"/>
</dbReference>
<dbReference type="GO" id="GO:0005886">
    <property type="term" value="C:plasma membrane"/>
    <property type="evidence" value="ECO:0007669"/>
    <property type="project" value="UniProtKB-SubCell"/>
</dbReference>
<dbReference type="EMBL" id="JAWWNJ010000056">
    <property type="protein sequence ID" value="KAK7014544.1"/>
    <property type="molecule type" value="Genomic_DNA"/>
</dbReference>
<dbReference type="GO" id="GO:0003924">
    <property type="term" value="F:GTPase activity"/>
    <property type="evidence" value="ECO:0007669"/>
    <property type="project" value="InterPro"/>
</dbReference>
<comment type="subcellular location">
    <subcellularLocation>
        <location evidence="1">Cell membrane</location>
        <topology evidence="1">Lipid-anchor</topology>
        <orientation evidence="1">Cytoplasmic side</orientation>
    </subcellularLocation>
</comment>
<dbReference type="PROSITE" id="PS51419">
    <property type="entry name" value="RAB"/>
    <property type="match status" value="1"/>
</dbReference>
<dbReference type="SMART" id="SM00173">
    <property type="entry name" value="RAS"/>
    <property type="match status" value="1"/>
</dbReference>
<dbReference type="SMART" id="SM00174">
    <property type="entry name" value="RHO"/>
    <property type="match status" value="1"/>
</dbReference>
<keyword evidence="2" id="KW-0547">Nucleotide-binding</keyword>
<dbReference type="PRINTS" id="PR00449">
    <property type="entry name" value="RASTRNSFRMNG"/>
</dbReference>
<keyword evidence="3" id="KW-0342">GTP-binding</keyword>
<evidence type="ECO:0000256" key="1">
    <source>
        <dbReference type="ARBA" id="ARBA00004342"/>
    </source>
</evidence>
<dbReference type="SMART" id="SM00175">
    <property type="entry name" value="RAB"/>
    <property type="match status" value="1"/>
</dbReference>
<dbReference type="PANTHER" id="PTHR24070">
    <property type="entry name" value="RAS, DI-RAS, AND RHEB FAMILY MEMBERS OF SMALL GTPASE SUPERFAMILY"/>
    <property type="match status" value="1"/>
</dbReference>
<accession>A0AAW0ANJ1</accession>
<dbReference type="SUPFAM" id="SSF52540">
    <property type="entry name" value="P-loop containing nucleoside triphosphate hydrolases"/>
    <property type="match status" value="1"/>
</dbReference>
<proteinExistence type="predicted"/>
<evidence type="ECO:0000256" key="3">
    <source>
        <dbReference type="ARBA" id="ARBA00023134"/>
    </source>
</evidence>
<dbReference type="Pfam" id="PF00071">
    <property type="entry name" value="Ras"/>
    <property type="match status" value="2"/>
</dbReference>
<name>A0AAW0ANJ1_9AGAR</name>
<sequence length="171" mass="19284">MPTTTCRIVVLGSRSVGKTSLIAKYLSGSFNEAYHPSLDWTIIQNVKFGDIEYKCSVIDTAGQVFSICSQRSFDIVREIYSNIINFTGETTVVTVIVGCKEDLEQHRQVGSTEGQHWAERIGAQWLETSAKTGHNIEKVFEACLHEIKRHAELEVEFRYPIKAPVRSCIIM</sequence>
<evidence type="ECO:0000313" key="5">
    <source>
        <dbReference type="Proteomes" id="UP001362999"/>
    </source>
</evidence>
<comment type="caution">
    <text evidence="4">The sequence shown here is derived from an EMBL/GenBank/DDBJ whole genome shotgun (WGS) entry which is preliminary data.</text>
</comment>
<dbReference type="Gene3D" id="3.40.50.300">
    <property type="entry name" value="P-loop containing nucleotide triphosphate hydrolases"/>
    <property type="match status" value="2"/>
</dbReference>
<keyword evidence="5" id="KW-1185">Reference proteome</keyword>
<dbReference type="InterPro" id="IPR001806">
    <property type="entry name" value="Small_GTPase"/>
</dbReference>
<evidence type="ECO:0000256" key="2">
    <source>
        <dbReference type="ARBA" id="ARBA00022741"/>
    </source>
</evidence>
<dbReference type="AlphaFoldDB" id="A0AAW0ANJ1"/>
<evidence type="ECO:0000313" key="4">
    <source>
        <dbReference type="EMBL" id="KAK7014544.1"/>
    </source>
</evidence>
<dbReference type="GO" id="GO:0005525">
    <property type="term" value="F:GTP binding"/>
    <property type="evidence" value="ECO:0007669"/>
    <property type="project" value="UniProtKB-KW"/>
</dbReference>
<dbReference type="InterPro" id="IPR027417">
    <property type="entry name" value="P-loop_NTPase"/>
</dbReference>
<reference evidence="4 5" key="1">
    <citation type="journal article" date="2024" name="J Genomics">
        <title>Draft genome sequencing and assembly of Favolaschia claudopus CIRM-BRFM 2984 isolated from oak limbs.</title>
        <authorList>
            <person name="Navarro D."/>
            <person name="Drula E."/>
            <person name="Chaduli D."/>
            <person name="Cazenave R."/>
            <person name="Ahrendt S."/>
            <person name="Wang J."/>
            <person name="Lipzen A."/>
            <person name="Daum C."/>
            <person name="Barry K."/>
            <person name="Grigoriev I.V."/>
            <person name="Favel A."/>
            <person name="Rosso M.N."/>
            <person name="Martin F."/>
        </authorList>
    </citation>
    <scope>NUCLEOTIDE SEQUENCE [LARGE SCALE GENOMIC DNA]</scope>
    <source>
        <strain evidence="4 5">CIRM-BRFM 2984</strain>
    </source>
</reference>
<organism evidence="4 5">
    <name type="scientific">Favolaschia claudopus</name>
    <dbReference type="NCBI Taxonomy" id="2862362"/>
    <lineage>
        <taxon>Eukaryota</taxon>
        <taxon>Fungi</taxon>
        <taxon>Dikarya</taxon>
        <taxon>Basidiomycota</taxon>
        <taxon>Agaricomycotina</taxon>
        <taxon>Agaricomycetes</taxon>
        <taxon>Agaricomycetidae</taxon>
        <taxon>Agaricales</taxon>
        <taxon>Marasmiineae</taxon>
        <taxon>Mycenaceae</taxon>
        <taxon>Favolaschia</taxon>
    </lineage>
</organism>
<dbReference type="Proteomes" id="UP001362999">
    <property type="component" value="Unassembled WGS sequence"/>
</dbReference>
<dbReference type="InterPro" id="IPR020849">
    <property type="entry name" value="Small_GTPase_Ras-type"/>
</dbReference>
<gene>
    <name evidence="4" type="ORF">R3P38DRAFT_3322102</name>
</gene>
<protein>
    <submittedName>
        <fullName evidence="4">GTP-binding protein rhb1</fullName>
    </submittedName>
</protein>